<proteinExistence type="inferred from homology"/>
<evidence type="ECO:0000256" key="1">
    <source>
        <dbReference type="ARBA" id="ARBA00007177"/>
    </source>
</evidence>
<dbReference type="GO" id="GO:0005737">
    <property type="term" value="C:cytoplasm"/>
    <property type="evidence" value="ECO:0007669"/>
    <property type="project" value="UniProtKB-SubCell"/>
</dbReference>
<comment type="similarity">
    <text evidence="1 3">Belongs to the UreD family.</text>
</comment>
<dbReference type="Proteomes" id="UP000198984">
    <property type="component" value="Unassembled WGS sequence"/>
</dbReference>
<dbReference type="PANTHER" id="PTHR33643">
    <property type="entry name" value="UREASE ACCESSORY PROTEIN D"/>
    <property type="match status" value="1"/>
</dbReference>
<dbReference type="PANTHER" id="PTHR33643:SF1">
    <property type="entry name" value="UREASE ACCESSORY PROTEIN D"/>
    <property type="match status" value="1"/>
</dbReference>
<gene>
    <name evidence="3" type="primary">ureD</name>
    <name evidence="4" type="ORF">SAMN04488505_102948</name>
</gene>
<dbReference type="AlphaFoldDB" id="A0A1H7SL10"/>
<dbReference type="Pfam" id="PF01774">
    <property type="entry name" value="UreD"/>
    <property type="match status" value="1"/>
</dbReference>
<organism evidence="4 5">
    <name type="scientific">Chitinophaga rupis</name>
    <dbReference type="NCBI Taxonomy" id="573321"/>
    <lineage>
        <taxon>Bacteria</taxon>
        <taxon>Pseudomonadati</taxon>
        <taxon>Bacteroidota</taxon>
        <taxon>Chitinophagia</taxon>
        <taxon>Chitinophagales</taxon>
        <taxon>Chitinophagaceae</taxon>
        <taxon>Chitinophaga</taxon>
    </lineage>
</organism>
<dbReference type="HAMAP" id="MF_01384">
    <property type="entry name" value="UreD"/>
    <property type="match status" value="1"/>
</dbReference>
<dbReference type="OrthoDB" id="9807968at2"/>
<dbReference type="EMBL" id="FOBB01000002">
    <property type="protein sequence ID" value="SEL72404.1"/>
    <property type="molecule type" value="Genomic_DNA"/>
</dbReference>
<dbReference type="InterPro" id="IPR002669">
    <property type="entry name" value="UreD"/>
</dbReference>
<protein>
    <recommendedName>
        <fullName evidence="3">Urease accessory protein UreD</fullName>
    </recommendedName>
</protein>
<name>A0A1H7SL10_9BACT</name>
<dbReference type="RefSeq" id="WP_089911124.1">
    <property type="nucleotide sequence ID" value="NZ_FOBB01000002.1"/>
</dbReference>
<comment type="subunit">
    <text evidence="3">UreD, UreF and UreG form a complex that acts as a GTP-hydrolysis-dependent molecular chaperone, activating the urease apoprotein by helping to assemble the nickel containing metallocenter of UreC. The UreE protein probably delivers the nickel.</text>
</comment>
<comment type="subcellular location">
    <subcellularLocation>
        <location evidence="3">Cytoplasm</location>
    </subcellularLocation>
</comment>
<evidence type="ECO:0000313" key="4">
    <source>
        <dbReference type="EMBL" id="SEL72404.1"/>
    </source>
</evidence>
<keyword evidence="3" id="KW-0996">Nickel insertion</keyword>
<reference evidence="4 5" key="1">
    <citation type="submission" date="2016-10" db="EMBL/GenBank/DDBJ databases">
        <authorList>
            <person name="de Groot N.N."/>
        </authorList>
    </citation>
    <scope>NUCLEOTIDE SEQUENCE [LARGE SCALE GENOMIC DNA]</scope>
    <source>
        <strain evidence="4 5">DSM 21039</strain>
    </source>
</reference>
<keyword evidence="2 3" id="KW-0143">Chaperone</keyword>
<comment type="function">
    <text evidence="3">Required for maturation of urease via the functional incorporation of the urease nickel metallocenter.</text>
</comment>
<sequence length="267" mass="30265">MISELRIVTGYRTGITFLQEGYYTRPFKLADIGAYRADKALCLMLMTASPGMLDGDDYRISVTVSKHTRLQLQTQAYQRLYSMQQGAKQHMNVQVQEGATFSYVPHPIVPHKDASFEGYNRIELAENCRLVWGEILTCGRKLNGEAFQFKQFHNVTELFYRGKLVLKDNLLIQPERINVMAPGQMEGYTHQATLIYADTRTGAAPVADRLLEILSPEKDIAYGVSQTAGPALVLRVLGHGAEQLFNCLRKIEDLLWKEEIVEAQYKL</sequence>
<evidence type="ECO:0000256" key="3">
    <source>
        <dbReference type="HAMAP-Rule" id="MF_01384"/>
    </source>
</evidence>
<dbReference type="GO" id="GO:0016151">
    <property type="term" value="F:nickel cation binding"/>
    <property type="evidence" value="ECO:0007669"/>
    <property type="project" value="UniProtKB-UniRule"/>
</dbReference>
<evidence type="ECO:0000256" key="2">
    <source>
        <dbReference type="ARBA" id="ARBA00023186"/>
    </source>
</evidence>
<keyword evidence="3" id="KW-0963">Cytoplasm</keyword>
<accession>A0A1H7SL10</accession>
<evidence type="ECO:0000313" key="5">
    <source>
        <dbReference type="Proteomes" id="UP000198984"/>
    </source>
</evidence>
<dbReference type="STRING" id="573321.SAMN04488505_102948"/>
<keyword evidence="5" id="KW-1185">Reference proteome</keyword>